<evidence type="ECO:0000256" key="8">
    <source>
        <dbReference type="ARBA" id="ARBA00023242"/>
    </source>
</evidence>
<keyword evidence="9 12" id="KW-0131">Cell cycle</keyword>
<keyword evidence="8 12" id="KW-0539">Nucleus</keyword>
<dbReference type="EMBL" id="ML991839">
    <property type="protein sequence ID" value="KAF2230579.1"/>
    <property type="molecule type" value="Genomic_DNA"/>
</dbReference>
<name>A0A6A6GY89_VIRVR</name>
<dbReference type="GO" id="GO:0016787">
    <property type="term" value="F:hydrolase activity"/>
    <property type="evidence" value="ECO:0007669"/>
    <property type="project" value="UniProtKB-KW"/>
</dbReference>
<evidence type="ECO:0000256" key="2">
    <source>
        <dbReference type="ARBA" id="ARBA00022705"/>
    </source>
</evidence>
<dbReference type="Gene3D" id="3.40.50.300">
    <property type="entry name" value="P-loop containing nucleotide triphosphate hydrolases"/>
    <property type="match status" value="1"/>
</dbReference>
<dbReference type="GO" id="GO:0005524">
    <property type="term" value="F:ATP binding"/>
    <property type="evidence" value="ECO:0007669"/>
    <property type="project" value="UniProtKB-KW"/>
</dbReference>
<feature type="domain" description="MCM C-terminal AAA(+) ATPase" evidence="13">
    <location>
        <begin position="398"/>
        <end position="604"/>
    </location>
</feature>
<dbReference type="PRINTS" id="PR01657">
    <property type="entry name" value="MCMFAMILY"/>
</dbReference>
<dbReference type="GO" id="GO:0097373">
    <property type="term" value="C:MCM core complex"/>
    <property type="evidence" value="ECO:0007669"/>
    <property type="project" value="UniProtKB-ARBA"/>
</dbReference>
<dbReference type="GO" id="GO:0017116">
    <property type="term" value="F:single-stranded DNA helicase activity"/>
    <property type="evidence" value="ECO:0007669"/>
    <property type="project" value="TreeGrafter"/>
</dbReference>
<dbReference type="InterPro" id="IPR041562">
    <property type="entry name" value="MCM_lid"/>
</dbReference>
<dbReference type="FunFam" id="3.40.50.300:FF:000288">
    <property type="entry name" value="DNA replication licensing factor MCM7"/>
    <property type="match status" value="1"/>
</dbReference>
<evidence type="ECO:0000256" key="10">
    <source>
        <dbReference type="ARBA" id="ARBA00048432"/>
    </source>
</evidence>
<dbReference type="PRINTS" id="PR01663">
    <property type="entry name" value="MCMPROTEIN7"/>
</dbReference>
<comment type="catalytic activity">
    <reaction evidence="10">
        <text>ATP + H2O = ADP + phosphate + H(+)</text>
        <dbReference type="Rhea" id="RHEA:13065"/>
        <dbReference type="ChEBI" id="CHEBI:15377"/>
        <dbReference type="ChEBI" id="CHEBI:15378"/>
        <dbReference type="ChEBI" id="CHEBI:30616"/>
        <dbReference type="ChEBI" id="CHEBI:43474"/>
        <dbReference type="ChEBI" id="CHEBI:456216"/>
        <dbReference type="EC" id="3.6.4.12"/>
    </reaction>
    <physiologicalReaction direction="left-to-right" evidence="10">
        <dbReference type="Rhea" id="RHEA:13066"/>
    </physiologicalReaction>
</comment>
<gene>
    <name evidence="12" type="primary">MCM7</name>
    <name evidence="14" type="ORF">EV356DRAFT_491742</name>
</gene>
<keyword evidence="5 12" id="KW-0347">Helicase</keyword>
<dbReference type="GO" id="GO:0042555">
    <property type="term" value="C:MCM complex"/>
    <property type="evidence" value="ECO:0007669"/>
    <property type="project" value="InterPro"/>
</dbReference>
<dbReference type="GO" id="GO:0005656">
    <property type="term" value="C:nuclear pre-replicative complex"/>
    <property type="evidence" value="ECO:0007669"/>
    <property type="project" value="UniProtKB-ARBA"/>
</dbReference>
<dbReference type="GO" id="GO:0043596">
    <property type="term" value="C:nuclear replication fork"/>
    <property type="evidence" value="ECO:0007669"/>
    <property type="project" value="UniProtKB-ARBA"/>
</dbReference>
<evidence type="ECO:0000256" key="4">
    <source>
        <dbReference type="ARBA" id="ARBA00022801"/>
    </source>
</evidence>
<keyword evidence="6 11" id="KW-0067">ATP-binding</keyword>
<dbReference type="Pfam" id="PF14551">
    <property type="entry name" value="MCM_N"/>
    <property type="match status" value="1"/>
</dbReference>
<dbReference type="SUPFAM" id="SSF52540">
    <property type="entry name" value="P-loop containing nucleoside triphosphate hydrolases"/>
    <property type="match status" value="1"/>
</dbReference>
<dbReference type="InterPro" id="IPR012340">
    <property type="entry name" value="NA-bd_OB-fold"/>
</dbReference>
<dbReference type="GO" id="GO:0006270">
    <property type="term" value="P:DNA replication initiation"/>
    <property type="evidence" value="ECO:0007669"/>
    <property type="project" value="InterPro"/>
</dbReference>
<evidence type="ECO:0000256" key="1">
    <source>
        <dbReference type="ARBA" id="ARBA00004123"/>
    </source>
</evidence>
<evidence type="ECO:0000256" key="7">
    <source>
        <dbReference type="ARBA" id="ARBA00023125"/>
    </source>
</evidence>
<dbReference type="SMART" id="SM00382">
    <property type="entry name" value="AAA"/>
    <property type="match status" value="1"/>
</dbReference>
<dbReference type="FunFam" id="2.20.28.10:FF:000004">
    <property type="entry name" value="DNA replication licensing factor MCM7"/>
    <property type="match status" value="1"/>
</dbReference>
<keyword evidence="4 12" id="KW-0378">Hydrolase</keyword>
<dbReference type="GO" id="GO:0003697">
    <property type="term" value="F:single-stranded DNA binding"/>
    <property type="evidence" value="ECO:0007669"/>
    <property type="project" value="TreeGrafter"/>
</dbReference>
<evidence type="ECO:0000256" key="3">
    <source>
        <dbReference type="ARBA" id="ARBA00022741"/>
    </source>
</evidence>
<dbReference type="InterPro" id="IPR003593">
    <property type="entry name" value="AAA+_ATPase"/>
</dbReference>
<evidence type="ECO:0000256" key="9">
    <source>
        <dbReference type="ARBA" id="ARBA00023306"/>
    </source>
</evidence>
<dbReference type="Gene3D" id="2.40.50.140">
    <property type="entry name" value="Nucleic acid-binding proteins"/>
    <property type="match status" value="1"/>
</dbReference>
<dbReference type="PANTHER" id="PTHR11630:SF26">
    <property type="entry name" value="DNA REPLICATION LICENSING FACTOR MCM7"/>
    <property type="match status" value="1"/>
</dbReference>
<reference evidence="14" key="1">
    <citation type="journal article" date="2020" name="Stud. Mycol.">
        <title>101 Dothideomycetes genomes: a test case for predicting lifestyles and emergence of pathogens.</title>
        <authorList>
            <person name="Haridas S."/>
            <person name="Albert R."/>
            <person name="Binder M."/>
            <person name="Bloem J."/>
            <person name="Labutti K."/>
            <person name="Salamov A."/>
            <person name="Andreopoulos B."/>
            <person name="Baker S."/>
            <person name="Barry K."/>
            <person name="Bills G."/>
            <person name="Bluhm B."/>
            <person name="Cannon C."/>
            <person name="Castanera R."/>
            <person name="Culley D."/>
            <person name="Daum C."/>
            <person name="Ezra D."/>
            <person name="Gonzalez J."/>
            <person name="Henrissat B."/>
            <person name="Kuo A."/>
            <person name="Liang C."/>
            <person name="Lipzen A."/>
            <person name="Lutzoni F."/>
            <person name="Magnuson J."/>
            <person name="Mondo S."/>
            <person name="Nolan M."/>
            <person name="Ohm R."/>
            <person name="Pangilinan J."/>
            <person name="Park H.-J."/>
            <person name="Ramirez L."/>
            <person name="Alfaro M."/>
            <person name="Sun H."/>
            <person name="Tritt A."/>
            <person name="Yoshinaga Y."/>
            <person name="Zwiers L.-H."/>
            <person name="Turgeon B."/>
            <person name="Goodwin S."/>
            <person name="Spatafora J."/>
            <person name="Crous P."/>
            <person name="Grigoriev I."/>
        </authorList>
    </citation>
    <scope>NUCLEOTIDE SEQUENCE</scope>
    <source>
        <strain evidence="14">Tuck. ex Michener</strain>
    </source>
</reference>
<comment type="subcellular location">
    <subcellularLocation>
        <location evidence="1 12">Nucleus</location>
    </subcellularLocation>
</comment>
<protein>
    <recommendedName>
        <fullName evidence="12">DNA replication licensing factor MCM7</fullName>
        <ecNumber evidence="12">3.6.4.12</ecNumber>
    </recommendedName>
</protein>
<organism evidence="14 15">
    <name type="scientific">Viridothelium virens</name>
    <name type="common">Speckled blister lichen</name>
    <name type="synonym">Trypethelium virens</name>
    <dbReference type="NCBI Taxonomy" id="1048519"/>
    <lineage>
        <taxon>Eukaryota</taxon>
        <taxon>Fungi</taxon>
        <taxon>Dikarya</taxon>
        <taxon>Ascomycota</taxon>
        <taxon>Pezizomycotina</taxon>
        <taxon>Dothideomycetes</taxon>
        <taxon>Dothideomycetes incertae sedis</taxon>
        <taxon>Trypetheliales</taxon>
        <taxon>Trypetheliaceae</taxon>
        <taxon>Viridothelium</taxon>
    </lineage>
</organism>
<dbReference type="SMART" id="SM00350">
    <property type="entry name" value="MCM"/>
    <property type="match status" value="1"/>
</dbReference>
<dbReference type="InterPro" id="IPR031327">
    <property type="entry name" value="MCM"/>
</dbReference>
<dbReference type="Pfam" id="PF00493">
    <property type="entry name" value="MCM"/>
    <property type="match status" value="1"/>
</dbReference>
<dbReference type="GO" id="GO:0006279">
    <property type="term" value="P:premeiotic DNA replication"/>
    <property type="evidence" value="ECO:0007669"/>
    <property type="project" value="UniProtKB-ARBA"/>
</dbReference>
<evidence type="ECO:0000256" key="6">
    <source>
        <dbReference type="ARBA" id="ARBA00022840"/>
    </source>
</evidence>
<dbReference type="InterPro" id="IPR027925">
    <property type="entry name" value="MCM_N"/>
</dbReference>
<evidence type="ECO:0000256" key="5">
    <source>
        <dbReference type="ARBA" id="ARBA00022806"/>
    </source>
</evidence>
<dbReference type="OrthoDB" id="3207464at2759"/>
<dbReference type="InterPro" id="IPR001208">
    <property type="entry name" value="MCM_dom"/>
</dbReference>
<dbReference type="Gene3D" id="2.20.28.10">
    <property type="match status" value="1"/>
</dbReference>
<comment type="function">
    <text evidence="12">Acts as component of the MCM2-7 complex (MCM complex) which is the replicative helicase essential for 'once per cell cycle' DNA replication initiation and elongation in eukaryotic cells. The active ATPase sites in the MCM2-7 ring are formed through the interaction surfaces of two neighboring subunits such that a critical structure of a conserved arginine finger motif is provided in trans relative to the ATP-binding site of the Walker A box of the adjacent subunit. The six ATPase active sites, however, are likely to contribute differentially to the complex helicase activity.</text>
</comment>
<comment type="similarity">
    <text evidence="11">Belongs to the MCM family.</text>
</comment>
<dbReference type="Proteomes" id="UP000800092">
    <property type="component" value="Unassembled WGS sequence"/>
</dbReference>
<dbReference type="InterPro" id="IPR027417">
    <property type="entry name" value="P-loop_NTPase"/>
</dbReference>
<dbReference type="SUPFAM" id="SSF50249">
    <property type="entry name" value="Nucleic acid-binding proteins"/>
    <property type="match status" value="1"/>
</dbReference>
<dbReference type="InterPro" id="IPR008050">
    <property type="entry name" value="MCM7"/>
</dbReference>
<dbReference type="InterPro" id="IPR033762">
    <property type="entry name" value="MCM_OB"/>
</dbReference>
<dbReference type="PANTHER" id="PTHR11630">
    <property type="entry name" value="DNA REPLICATION LICENSING FACTOR MCM FAMILY MEMBER"/>
    <property type="match status" value="1"/>
</dbReference>
<evidence type="ECO:0000259" key="13">
    <source>
        <dbReference type="PROSITE" id="PS50051"/>
    </source>
</evidence>
<dbReference type="GO" id="GO:0006271">
    <property type="term" value="P:DNA strand elongation involved in DNA replication"/>
    <property type="evidence" value="ECO:0007669"/>
    <property type="project" value="TreeGrafter"/>
</dbReference>
<dbReference type="Pfam" id="PF17207">
    <property type="entry name" value="MCM_OB"/>
    <property type="match status" value="1"/>
</dbReference>
<keyword evidence="3 11" id="KW-0547">Nucleotide-binding</keyword>
<dbReference type="CDD" id="cd17758">
    <property type="entry name" value="MCM7"/>
    <property type="match status" value="1"/>
</dbReference>
<dbReference type="Pfam" id="PF17855">
    <property type="entry name" value="MCM_lid"/>
    <property type="match status" value="1"/>
</dbReference>
<evidence type="ECO:0000256" key="12">
    <source>
        <dbReference type="RuleBase" id="RU365012"/>
    </source>
</evidence>
<accession>A0A6A6GY89</accession>
<keyword evidence="7 11" id="KW-0238">DNA-binding</keyword>
<sequence>MALLIARAPVDYLEQQAAFEDFLTSYKGNSSSDTANALDDLHIDEDGLSDEYDFMDDADGGDISRRQGVTNGGPKKKYMKMLQDVADRNASQVLIELDDVDEYEKSLEGQSSGLKLVESIEKNANSYIELLSRAVDKVMPQPSKEPTFKDDVLDIVMTQRSKRNERIQEAMDSDIAADSPESIFPPELTRRYTLNFKPMTPAGSSSERNSKAMAVRHVKGEHLGHLITVRGITTRVSDIKPSVQVNAYSCDICGSEVFQPVTTKQFTPLVDCPSAECQTNNSKGQLFLLTRASKFLPFQEVKIQEMADQVPVGHIPRQLTIHCHGTLTRQITPGDVIDVGGIFLPTPYTGFKAIKAGLLTDTYLEAQYVRQHKKAYDDIILAQPTIRRMDELERSGQLYEFLSRSIAPEIFGHADVKKALLLQLIGGVTKSMGDGMRIRGDINICLMGDPGVAKSQLLKYITKVAPRGVYTTGRGSSGVGLTAAVMRDPVTDEMVLEGGALVLADNGMCCIDEFDKMDDGDRTAIHEVMEQQTISISKAGITTTLNARTSILAAANPLYGRYNPRISPVDNINLPAALLSRFDILFLILDTPSRDADEELARHVTHVHIHSKHPEDASGVVFSPHEVRQWVARARSYRPVVSKGVSDYCVGAYVRMRQQQKRDEGGKKQFTHTSPRTLLGVLRLSQALARLRFAEEVITEDVDEALRLVEVSKASLYESGRERGDQTSSSKIYNLVRGMRASGAAAVGDGSSGELDLRRVRERVLAKGFTVDQFEQAIDEYALLDVWQTAAEGTRLVFIEAGDDIDMDDEYA</sequence>
<dbReference type="AlphaFoldDB" id="A0A6A6GY89"/>
<evidence type="ECO:0000313" key="14">
    <source>
        <dbReference type="EMBL" id="KAF2230579.1"/>
    </source>
</evidence>
<dbReference type="Pfam" id="PF24901">
    <property type="entry name" value="WHD_MCM7"/>
    <property type="match status" value="1"/>
</dbReference>
<dbReference type="GO" id="GO:0000727">
    <property type="term" value="P:double-strand break repair via break-induced replication"/>
    <property type="evidence" value="ECO:0007669"/>
    <property type="project" value="TreeGrafter"/>
</dbReference>
<keyword evidence="2 12" id="KW-0235">DNA replication</keyword>
<dbReference type="GO" id="GO:0031261">
    <property type="term" value="C:DNA replication preinitiation complex"/>
    <property type="evidence" value="ECO:0007669"/>
    <property type="project" value="UniProtKB-ARBA"/>
</dbReference>
<proteinExistence type="inferred from homology"/>
<evidence type="ECO:0000313" key="15">
    <source>
        <dbReference type="Proteomes" id="UP000800092"/>
    </source>
</evidence>
<dbReference type="PROSITE" id="PS50051">
    <property type="entry name" value="MCM_2"/>
    <property type="match status" value="1"/>
</dbReference>
<keyword evidence="15" id="KW-1185">Reference proteome</keyword>
<dbReference type="EC" id="3.6.4.12" evidence="12"/>
<evidence type="ECO:0000256" key="11">
    <source>
        <dbReference type="RuleBase" id="RU004070"/>
    </source>
</evidence>